<sequence>MMLLNAAPPVEGRPGPSSPQRNTSARGVRHPLPGLQYLSERAMSDGNEFTSNGPPPSLNARRAAPPWRVAAALSSFANRPPLAVAGHALVTDFWRGSSAIAGALHARFGCRPRRRHRLCGVRDSALLCTGTQTHHAPRTYPYGQRKNGHNIAPLCEEAVRSRMALRLPSGSTAFAPHGASGLGPFAIGRKVVAPGGFTFADGTMLPRDVLLVVPANEMSIPRSMAVEAPSALPMFDRFLFSRIHEAVCGDDAEFWVEKKQDAHTSEDVATENKL</sequence>
<accession>A0AAD6VFB9</accession>
<evidence type="ECO:0000313" key="2">
    <source>
        <dbReference type="EMBL" id="KAJ7210401.1"/>
    </source>
</evidence>
<dbReference type="AlphaFoldDB" id="A0AAD6VFB9"/>
<reference evidence="2" key="1">
    <citation type="submission" date="2023-03" db="EMBL/GenBank/DDBJ databases">
        <title>Massive genome expansion in bonnet fungi (Mycena s.s.) driven by repeated elements and novel gene families across ecological guilds.</title>
        <authorList>
            <consortium name="Lawrence Berkeley National Laboratory"/>
            <person name="Harder C.B."/>
            <person name="Miyauchi S."/>
            <person name="Viragh M."/>
            <person name="Kuo A."/>
            <person name="Thoen E."/>
            <person name="Andreopoulos B."/>
            <person name="Lu D."/>
            <person name="Skrede I."/>
            <person name="Drula E."/>
            <person name="Henrissat B."/>
            <person name="Morin E."/>
            <person name="Kohler A."/>
            <person name="Barry K."/>
            <person name="LaButti K."/>
            <person name="Morin E."/>
            <person name="Salamov A."/>
            <person name="Lipzen A."/>
            <person name="Mereny Z."/>
            <person name="Hegedus B."/>
            <person name="Baldrian P."/>
            <person name="Stursova M."/>
            <person name="Weitz H."/>
            <person name="Taylor A."/>
            <person name="Grigoriev I.V."/>
            <person name="Nagy L.G."/>
            <person name="Martin F."/>
            <person name="Kauserud H."/>
        </authorList>
    </citation>
    <scope>NUCLEOTIDE SEQUENCE</scope>
    <source>
        <strain evidence="2">9144</strain>
    </source>
</reference>
<name>A0AAD6VFB9_9AGAR</name>
<proteinExistence type="predicted"/>
<keyword evidence="3" id="KW-1185">Reference proteome</keyword>
<organism evidence="2 3">
    <name type="scientific">Mycena pura</name>
    <dbReference type="NCBI Taxonomy" id="153505"/>
    <lineage>
        <taxon>Eukaryota</taxon>
        <taxon>Fungi</taxon>
        <taxon>Dikarya</taxon>
        <taxon>Basidiomycota</taxon>
        <taxon>Agaricomycotina</taxon>
        <taxon>Agaricomycetes</taxon>
        <taxon>Agaricomycetidae</taxon>
        <taxon>Agaricales</taxon>
        <taxon>Marasmiineae</taxon>
        <taxon>Mycenaceae</taxon>
        <taxon>Mycena</taxon>
    </lineage>
</organism>
<evidence type="ECO:0000313" key="3">
    <source>
        <dbReference type="Proteomes" id="UP001219525"/>
    </source>
</evidence>
<protein>
    <submittedName>
        <fullName evidence="2">Uncharacterized protein</fullName>
    </submittedName>
</protein>
<gene>
    <name evidence="2" type="ORF">GGX14DRAFT_394629</name>
</gene>
<feature type="region of interest" description="Disordered" evidence="1">
    <location>
        <begin position="1"/>
        <end position="30"/>
    </location>
</feature>
<evidence type="ECO:0000256" key="1">
    <source>
        <dbReference type="SAM" id="MobiDB-lite"/>
    </source>
</evidence>
<comment type="caution">
    <text evidence="2">The sequence shown here is derived from an EMBL/GenBank/DDBJ whole genome shotgun (WGS) entry which is preliminary data.</text>
</comment>
<dbReference type="EMBL" id="JARJCW010000028">
    <property type="protein sequence ID" value="KAJ7210401.1"/>
    <property type="molecule type" value="Genomic_DNA"/>
</dbReference>
<dbReference type="Proteomes" id="UP001219525">
    <property type="component" value="Unassembled WGS sequence"/>
</dbReference>